<comment type="caution">
    <text evidence="1">The sequence shown here is derived from an EMBL/GenBank/DDBJ whole genome shotgun (WGS) entry which is preliminary data.</text>
</comment>
<gene>
    <name evidence="1" type="ORF">F3B90_12790</name>
</gene>
<dbReference type="Proteomes" id="UP000424805">
    <property type="component" value="Unassembled WGS sequence"/>
</dbReference>
<evidence type="ECO:0000313" key="2">
    <source>
        <dbReference type="Proteomes" id="UP000424805"/>
    </source>
</evidence>
<name>A0A7J4XXV3_BACOV</name>
<dbReference type="EMBL" id="VWFP01000011">
    <property type="protein sequence ID" value="KAA4626755.1"/>
    <property type="molecule type" value="Genomic_DNA"/>
</dbReference>
<organism evidence="1 2">
    <name type="scientific">Bacteroides ovatus</name>
    <dbReference type="NCBI Taxonomy" id="28116"/>
    <lineage>
        <taxon>Bacteria</taxon>
        <taxon>Pseudomonadati</taxon>
        <taxon>Bacteroidota</taxon>
        <taxon>Bacteroidia</taxon>
        <taxon>Bacteroidales</taxon>
        <taxon>Bacteroidaceae</taxon>
        <taxon>Bacteroides</taxon>
    </lineage>
</organism>
<accession>A0A7J4XXV3</accession>
<evidence type="ECO:0000313" key="1">
    <source>
        <dbReference type="EMBL" id="KAA4626755.1"/>
    </source>
</evidence>
<protein>
    <submittedName>
        <fullName evidence="1">DUF2971 domain-containing protein</fullName>
    </submittedName>
</protein>
<sequence>MKLYHYTSIETLALILKNKTIKFNRLDAVDDLEEAGYTSNGAQLGKYMFVSCWTKSTEENIALWSMYAEKGKGIRIELDEDMFYEYKAEDTQYVKVVKQMENPLMPLSEIIRDDYIFFTPLKSSYNFFQRDVVYVDYPNEKVKDALIWHNDGCNIDFSLVGKYKRTHWKFQEETRFSLVAIPCNKCKSADISSKIIYNIENNIELPFKEYYLKLKQKVLDNIIVRLGCSCTEADYIIIETLLNKYTNNGKVEKSKLAGTIKMK</sequence>
<proteinExistence type="predicted"/>
<dbReference type="AlphaFoldDB" id="A0A7J4XXV3"/>
<reference evidence="1 2" key="1">
    <citation type="journal article" date="2019" name="Nat. Med.">
        <title>A library of human gut bacterial isolates paired with longitudinal multiomics data enables mechanistic microbiome research.</title>
        <authorList>
            <person name="Poyet M."/>
            <person name="Groussin M."/>
            <person name="Gibbons S.M."/>
            <person name="Avila-Pacheco J."/>
            <person name="Jiang X."/>
            <person name="Kearney S.M."/>
            <person name="Perrotta A.R."/>
            <person name="Berdy B."/>
            <person name="Zhao S."/>
            <person name="Lieberman T.D."/>
            <person name="Swanson P.K."/>
            <person name="Smith M."/>
            <person name="Roesemann S."/>
            <person name="Alexander J.E."/>
            <person name="Rich S.A."/>
            <person name="Livny J."/>
            <person name="Vlamakis H."/>
            <person name="Clish C."/>
            <person name="Bullock K."/>
            <person name="Deik A."/>
            <person name="Scott J."/>
            <person name="Pierce K.A."/>
            <person name="Xavier R.J."/>
            <person name="Alm E.J."/>
        </authorList>
    </citation>
    <scope>NUCLEOTIDE SEQUENCE [LARGE SCALE GENOMIC DNA]</scope>
    <source>
        <strain evidence="1 2">BIOML-A15</strain>
    </source>
</reference>